<dbReference type="OrthoDB" id="7411214at2"/>
<evidence type="ECO:0000313" key="1">
    <source>
        <dbReference type="EMBL" id="RDS78114.1"/>
    </source>
</evidence>
<dbReference type="RefSeq" id="WP_115492337.1">
    <property type="nucleotide sequence ID" value="NZ_JACHWW010000001.1"/>
</dbReference>
<reference evidence="1 2" key="1">
    <citation type="submission" date="2018-07" db="EMBL/GenBank/DDBJ databases">
        <title>Erythrobacter nanhaiensis sp. nov., a novel member of the genus Erythrobacter isolated from the South China Sea.</title>
        <authorList>
            <person name="Chen X."/>
            <person name="Liu J."/>
        </authorList>
    </citation>
    <scope>NUCLEOTIDE SEQUENCE [LARGE SCALE GENOMIC DNA]</scope>
    <source>
        <strain evidence="1 2">S-5</strain>
    </source>
</reference>
<dbReference type="AlphaFoldDB" id="A0A395LRG7"/>
<organism evidence="1 2">
    <name type="scientific">Alteriqipengyuania lutimaris</name>
    <dbReference type="NCBI Taxonomy" id="1538146"/>
    <lineage>
        <taxon>Bacteria</taxon>
        <taxon>Pseudomonadati</taxon>
        <taxon>Pseudomonadota</taxon>
        <taxon>Alphaproteobacteria</taxon>
        <taxon>Sphingomonadales</taxon>
        <taxon>Erythrobacteraceae</taxon>
        <taxon>Alteriqipengyuania</taxon>
    </lineage>
</organism>
<comment type="caution">
    <text evidence="1">The sequence shown here is derived from an EMBL/GenBank/DDBJ whole genome shotgun (WGS) entry which is preliminary data.</text>
</comment>
<dbReference type="Proteomes" id="UP000254101">
    <property type="component" value="Unassembled WGS sequence"/>
</dbReference>
<dbReference type="EMBL" id="QRBB01000001">
    <property type="protein sequence ID" value="RDS78114.1"/>
    <property type="molecule type" value="Genomic_DNA"/>
</dbReference>
<proteinExistence type="predicted"/>
<evidence type="ECO:0000313" key="2">
    <source>
        <dbReference type="Proteomes" id="UP000254101"/>
    </source>
</evidence>
<keyword evidence="2" id="KW-1185">Reference proteome</keyword>
<sequence>MSAESGNKTALGIAFLTIGIALAVSFALTLGPAFFGLGLPCMGLGLIFMSRKRADDADEGVRDGI</sequence>
<protein>
    <submittedName>
        <fullName evidence="1">Uncharacterized protein</fullName>
    </submittedName>
</protein>
<gene>
    <name evidence="1" type="ORF">DL238_11210</name>
</gene>
<name>A0A395LRG7_9SPHN</name>
<accession>A0A395LRG7</accession>